<dbReference type="SUPFAM" id="SSF51735">
    <property type="entry name" value="NAD(P)-binding Rossmann-fold domains"/>
    <property type="match status" value="1"/>
</dbReference>
<dbReference type="PANTHER" id="PTHR43103">
    <property type="entry name" value="NUCLEOSIDE-DIPHOSPHATE-SUGAR EPIMERASE"/>
    <property type="match status" value="1"/>
</dbReference>
<dbReference type="Gene3D" id="3.40.50.720">
    <property type="entry name" value="NAD(P)-binding Rossmann-like Domain"/>
    <property type="match status" value="1"/>
</dbReference>
<dbReference type="EMBL" id="CP016176">
    <property type="protein sequence ID" value="AOM42545.1"/>
    <property type="molecule type" value="Genomic_DNA"/>
</dbReference>
<name>A0A2G0Q470_XENHO</name>
<dbReference type="AlphaFoldDB" id="A0A2G0Q470"/>
<keyword evidence="1" id="KW-0521">NADP</keyword>
<evidence type="ECO:0000313" key="5">
    <source>
        <dbReference type="EMBL" id="PHM54018.1"/>
    </source>
</evidence>
<evidence type="ECO:0000256" key="2">
    <source>
        <dbReference type="ARBA" id="ARBA00023277"/>
    </source>
</evidence>
<dbReference type="InterPro" id="IPR036291">
    <property type="entry name" value="NAD(P)-bd_dom_sf"/>
</dbReference>
<reference evidence="4 6" key="1">
    <citation type="submission" date="2016-06" db="EMBL/GenBank/DDBJ databases">
        <title>Bacterial characters and pathogenicity of Xenorhabdus hominickii from an entomopathogenic nematode, Steinernema monticolum.</title>
        <authorList>
            <person name="Park Y."/>
            <person name="Kim Y."/>
        </authorList>
    </citation>
    <scope>NUCLEOTIDE SEQUENCE [LARGE SCALE GENOMIC DNA]</scope>
    <source>
        <strain evidence="4 6">ANU1</strain>
    </source>
</reference>
<dbReference type="EMBL" id="NJAI01000005">
    <property type="protein sequence ID" value="PHM54018.1"/>
    <property type="molecule type" value="Genomic_DNA"/>
</dbReference>
<evidence type="ECO:0000313" key="7">
    <source>
        <dbReference type="Proteomes" id="UP000225433"/>
    </source>
</evidence>
<dbReference type="Proteomes" id="UP000225433">
    <property type="component" value="Unassembled WGS sequence"/>
</dbReference>
<dbReference type="PANTHER" id="PTHR43103:SF3">
    <property type="entry name" value="ADP-L-GLYCERO-D-MANNO-HEPTOSE-6-EPIMERASE"/>
    <property type="match status" value="1"/>
</dbReference>
<dbReference type="RefSeq" id="WP_069318165.1">
    <property type="nucleotide sequence ID" value="NZ_CAWNQJ010000079.1"/>
</dbReference>
<dbReference type="STRING" id="351679.A9255_19535"/>
<feature type="domain" description="NAD-dependent epimerase/dehydratase" evidence="3">
    <location>
        <begin position="6"/>
        <end position="167"/>
    </location>
</feature>
<evidence type="ECO:0000313" key="6">
    <source>
        <dbReference type="Proteomes" id="UP000094600"/>
    </source>
</evidence>
<organism evidence="5 7">
    <name type="scientific">Xenorhabdus hominickii</name>
    <dbReference type="NCBI Taxonomy" id="351679"/>
    <lineage>
        <taxon>Bacteria</taxon>
        <taxon>Pseudomonadati</taxon>
        <taxon>Pseudomonadota</taxon>
        <taxon>Gammaproteobacteria</taxon>
        <taxon>Enterobacterales</taxon>
        <taxon>Morganellaceae</taxon>
        <taxon>Xenorhabdus</taxon>
    </lineage>
</organism>
<evidence type="ECO:0000256" key="1">
    <source>
        <dbReference type="ARBA" id="ARBA00022857"/>
    </source>
</evidence>
<dbReference type="Proteomes" id="UP000094600">
    <property type="component" value="Chromosome"/>
</dbReference>
<accession>A0A2G0Q470</accession>
<reference evidence="5 7" key="2">
    <citation type="journal article" date="2017" name="Nat. Microbiol.">
        <title>Natural product diversity associated with the nematode symbionts Photorhabdus and Xenorhabdus.</title>
        <authorList>
            <person name="Tobias N.J."/>
            <person name="Wolff H."/>
            <person name="Djahanschiri B."/>
            <person name="Grundmann F."/>
            <person name="Kronenwerth M."/>
            <person name="Shi Y.M."/>
            <person name="Simonyi S."/>
            <person name="Grun P."/>
            <person name="Shapiro-Ilan D."/>
            <person name="Pidot S.J."/>
            <person name="Stinear T.P."/>
            <person name="Ebersberger I."/>
            <person name="Bode H.B."/>
        </authorList>
    </citation>
    <scope>NUCLEOTIDE SEQUENCE [LARGE SCALE GENOMIC DNA]</scope>
    <source>
        <strain evidence="5 7">DSM 17903</strain>
    </source>
</reference>
<protein>
    <submittedName>
        <fullName evidence="4">Epimerase</fullName>
    </submittedName>
    <submittedName>
        <fullName evidence="5">Paratose synthase</fullName>
    </submittedName>
</protein>
<keyword evidence="2" id="KW-0119">Carbohydrate metabolism</keyword>
<dbReference type="Pfam" id="PF01370">
    <property type="entry name" value="Epimerase"/>
    <property type="match status" value="1"/>
</dbReference>
<evidence type="ECO:0000259" key="3">
    <source>
        <dbReference type="Pfam" id="PF01370"/>
    </source>
</evidence>
<dbReference type="KEGG" id="xho:A9255_19535"/>
<proteinExistence type="predicted"/>
<gene>
    <name evidence="4" type="ORF">A9255_19535</name>
    <name evidence="5" type="ORF">Xhom_03088</name>
</gene>
<sequence length="249" mass="27669">MSKRTILLTGASDRIGQTFFLAMQERYIFTLVDHKNPDYPVQAPHRFICADLSDPSVTQQLVSNSNAENIIHLAGIPHADAEFENLLPANILTTTYLLQAASQSQYRRFVFASSAQTIEGYPVDKQIPDGIAVSPANVYGVTKCYGEALCAYFATQKGLSSVALRIGAFQFKEDHALKNARDLSAWLSPEDAVQLITCAIEAEGITFFIAHGISNNRFKRLDLTQTRKVLGYSPKDDAFQTFDLRLLDR</sequence>
<evidence type="ECO:0000313" key="4">
    <source>
        <dbReference type="EMBL" id="AOM42545.1"/>
    </source>
</evidence>
<keyword evidence="6" id="KW-1185">Reference proteome</keyword>
<dbReference type="OrthoDB" id="9779902at2"/>
<dbReference type="InterPro" id="IPR001509">
    <property type="entry name" value="Epimerase_deHydtase"/>
</dbReference>